<reference evidence="3" key="2">
    <citation type="submission" date="2016-10" db="EMBL/GenBank/DDBJ databases">
        <authorList>
            <person name="Varghese N."/>
            <person name="Submissions S."/>
        </authorList>
    </citation>
    <scope>NUCLEOTIDE SEQUENCE [LARGE SCALE GENOMIC DNA]</scope>
    <source>
        <strain evidence="3">DSM 44498</strain>
    </source>
</reference>
<dbReference type="Proteomes" id="UP000183561">
    <property type="component" value="Unassembled WGS sequence"/>
</dbReference>
<organism evidence="2 3">
    <name type="scientific">Rhodococcus koreensis</name>
    <dbReference type="NCBI Taxonomy" id="99653"/>
    <lineage>
        <taxon>Bacteria</taxon>
        <taxon>Bacillati</taxon>
        <taxon>Actinomycetota</taxon>
        <taxon>Actinomycetes</taxon>
        <taxon>Mycobacteriales</taxon>
        <taxon>Nocardiaceae</taxon>
        <taxon>Rhodococcus</taxon>
    </lineage>
</organism>
<dbReference type="RefSeq" id="WP_167372109.1">
    <property type="nucleotide sequence ID" value="NZ_FNSV01000004.1"/>
</dbReference>
<reference evidence="2" key="1">
    <citation type="submission" date="2016-10" db="EMBL/GenBank/DDBJ databases">
        <authorList>
            <person name="de Groot N.N."/>
        </authorList>
    </citation>
    <scope>NUCLEOTIDE SEQUENCE [LARGE SCALE GENOMIC DNA]</scope>
    <source>
        <strain evidence="2">DSM 44498</strain>
    </source>
</reference>
<protein>
    <submittedName>
        <fullName evidence="2">Uncharacterized protein</fullName>
    </submittedName>
</protein>
<evidence type="ECO:0000313" key="3">
    <source>
        <dbReference type="Proteomes" id="UP000183561"/>
    </source>
</evidence>
<dbReference type="EMBL" id="FNSV01000005">
    <property type="protein sequence ID" value="SEB67179.1"/>
    <property type="molecule type" value="Genomic_DNA"/>
</dbReference>
<proteinExistence type="predicted"/>
<dbReference type="EMBL" id="FNSV01000004">
    <property type="protein sequence ID" value="SEB33366.1"/>
    <property type="molecule type" value="Genomic_DNA"/>
</dbReference>
<gene>
    <name evidence="1" type="ORF">SAMN04490239_0711</name>
    <name evidence="2" type="ORF">SAMN04490239_1153</name>
</gene>
<name>A0A1H4L8U9_9NOCA</name>
<evidence type="ECO:0000313" key="1">
    <source>
        <dbReference type="EMBL" id="SEB33366.1"/>
    </source>
</evidence>
<sequence>MRHDDRHQQQQFGDPTVEAPLVLGESVRWPEPSPLANWWQQILFGEREAM</sequence>
<evidence type="ECO:0000313" key="2">
    <source>
        <dbReference type="EMBL" id="SEB67179.1"/>
    </source>
</evidence>
<accession>A0A1H4L8U9</accession>
<dbReference type="AlphaFoldDB" id="A0A1H4L8U9"/>
<keyword evidence="3" id="KW-1185">Reference proteome</keyword>